<dbReference type="Pfam" id="PF01381">
    <property type="entry name" value="HTH_3"/>
    <property type="match status" value="1"/>
</dbReference>
<dbReference type="SUPFAM" id="SSF47413">
    <property type="entry name" value="lambda repressor-like DNA-binding domains"/>
    <property type="match status" value="1"/>
</dbReference>
<organism evidence="2">
    <name type="scientific">Deinococcus sonorensis KR-87</name>
    <dbReference type="NCBI Taxonomy" id="694439"/>
    <lineage>
        <taxon>Bacteria</taxon>
        <taxon>Thermotogati</taxon>
        <taxon>Deinococcota</taxon>
        <taxon>Deinococci</taxon>
        <taxon>Deinococcales</taxon>
        <taxon>Deinococcaceae</taxon>
        <taxon>Deinococcus</taxon>
    </lineage>
</organism>
<accession>A0AAU7UFP8</accession>
<reference evidence="2" key="1">
    <citation type="submission" date="2024-06" db="EMBL/GenBank/DDBJ databases">
        <title>Draft Genome Sequence of Deinococcus sonorensis Type Strain KR-87, a Biofilm Producing Representative of the Genus Deinococcus.</title>
        <authorList>
            <person name="Boren L.S."/>
            <person name="Grosso R.A."/>
            <person name="Hugenberg-Cox A.N."/>
            <person name="Hill J.T.E."/>
            <person name="Albert C.M."/>
            <person name="Tuohy J.M."/>
        </authorList>
    </citation>
    <scope>NUCLEOTIDE SEQUENCE</scope>
    <source>
        <strain evidence="2">KR-87</strain>
        <plasmid evidence="2">pDson02</plasmid>
    </source>
</reference>
<dbReference type="PANTHER" id="PTHR38431:SF1">
    <property type="entry name" value="BLL2305 PROTEIN"/>
    <property type="match status" value="1"/>
</dbReference>
<evidence type="ECO:0000259" key="1">
    <source>
        <dbReference type="PROSITE" id="PS50943"/>
    </source>
</evidence>
<gene>
    <name evidence="2" type="ORF">ABOD76_20130</name>
</gene>
<dbReference type="Pfam" id="PF12727">
    <property type="entry name" value="PBP_like"/>
    <property type="match status" value="1"/>
</dbReference>
<protein>
    <submittedName>
        <fullName evidence="2">Substrate-binding domain-containing protein</fullName>
    </submittedName>
</protein>
<dbReference type="PANTHER" id="PTHR38431">
    <property type="entry name" value="BLL2305 PROTEIN"/>
    <property type="match status" value="1"/>
</dbReference>
<sequence length="377" mass="40432">MPPPAAEPPLICRVRTQRERLHLRPSELAQQCGMTRQALHSIETGAYVPNTLVALRLARALGCRVEELFRLPDPSARARLIGPEVPAGTRVQLAWVGERLLAFPLPGERGWGQPADGTITSDEAGPEVDVQLYADQTLARRTAVLIGCDPSLGVAASHVARQTPDARLLWSAASSLEALKALKRGEAHAAGIHLWDAGTASSNLPFVRRELPGQPVHLYTLWSWEQGLLVARGNPHGIRGAADLVGGRVRLANREPGSGSRLLLDAWLSAMPLSVTERRQLPGYDLELGSHLEVAAQVASGRADVAPGPRSAAMALGLDFVPLQRERFDLVVPQAHLEHPAIAALLRVAQAPAFRAEIASLGGYDPAHAGELWQTTG</sequence>
<dbReference type="AlphaFoldDB" id="A0AAU7UFP8"/>
<dbReference type="PROSITE" id="PS50943">
    <property type="entry name" value="HTH_CROC1"/>
    <property type="match status" value="1"/>
</dbReference>
<name>A0AAU7UFP8_9DEIO</name>
<dbReference type="KEGG" id="dsc:ABOD76_20130"/>
<dbReference type="Gene3D" id="1.10.260.40">
    <property type="entry name" value="lambda repressor-like DNA-binding domains"/>
    <property type="match status" value="1"/>
</dbReference>
<proteinExistence type="predicted"/>
<dbReference type="EMBL" id="CP158300">
    <property type="protein sequence ID" value="XBV87361.1"/>
    <property type="molecule type" value="Genomic_DNA"/>
</dbReference>
<dbReference type="GO" id="GO:0003677">
    <property type="term" value="F:DNA binding"/>
    <property type="evidence" value="ECO:0007669"/>
    <property type="project" value="InterPro"/>
</dbReference>
<dbReference type="InterPro" id="IPR024370">
    <property type="entry name" value="PBP_domain"/>
</dbReference>
<dbReference type="InterPro" id="IPR001387">
    <property type="entry name" value="Cro/C1-type_HTH"/>
</dbReference>
<dbReference type="RefSeq" id="WP_350245511.1">
    <property type="nucleotide sequence ID" value="NZ_CP158300.1"/>
</dbReference>
<dbReference type="SUPFAM" id="SSF53850">
    <property type="entry name" value="Periplasmic binding protein-like II"/>
    <property type="match status" value="1"/>
</dbReference>
<dbReference type="SMART" id="SM00530">
    <property type="entry name" value="HTH_XRE"/>
    <property type="match status" value="1"/>
</dbReference>
<geneLocation type="plasmid" evidence="2">
    <name>pDson02</name>
</geneLocation>
<evidence type="ECO:0000313" key="2">
    <source>
        <dbReference type="EMBL" id="XBV87361.1"/>
    </source>
</evidence>
<dbReference type="CDD" id="cd00093">
    <property type="entry name" value="HTH_XRE"/>
    <property type="match status" value="1"/>
</dbReference>
<keyword evidence="2" id="KW-0614">Plasmid</keyword>
<feature type="domain" description="HTH cro/C1-type" evidence="1">
    <location>
        <begin position="14"/>
        <end position="68"/>
    </location>
</feature>
<dbReference type="InterPro" id="IPR010982">
    <property type="entry name" value="Lambda_DNA-bd_dom_sf"/>
</dbReference>